<feature type="cross-link" description="Glycyl lysine isopeptide (Gly-Lys) (interchain with K-? in acceptor proteins)" evidence="5">
    <location>
        <position position="99"/>
    </location>
</feature>
<evidence type="ECO:0000256" key="5">
    <source>
        <dbReference type="HAMAP-Rule" id="MF_03048"/>
    </source>
</evidence>
<dbReference type="Gene3D" id="3.10.20.30">
    <property type="match status" value="1"/>
</dbReference>
<evidence type="ECO:0000256" key="4">
    <source>
        <dbReference type="ARBA" id="ARBA00022786"/>
    </source>
</evidence>
<evidence type="ECO:0000313" key="8">
    <source>
        <dbReference type="Proteomes" id="UP000027195"/>
    </source>
</evidence>
<dbReference type="SUPFAM" id="SSF54285">
    <property type="entry name" value="MoaD/ThiS"/>
    <property type="match status" value="1"/>
</dbReference>
<dbReference type="GO" id="GO:0034227">
    <property type="term" value="P:tRNA thio-modification"/>
    <property type="evidence" value="ECO:0007669"/>
    <property type="project" value="UniProtKB-UniRule"/>
</dbReference>
<dbReference type="STRING" id="930990.A0A067MBC4"/>
<dbReference type="InterPro" id="IPR015221">
    <property type="entry name" value="Urm1"/>
</dbReference>
<evidence type="ECO:0000256" key="2">
    <source>
        <dbReference type="ARBA" id="ARBA00022499"/>
    </source>
</evidence>
<dbReference type="EMBL" id="KL198081">
    <property type="protein sequence ID" value="KDQ09182.1"/>
    <property type="molecule type" value="Genomic_DNA"/>
</dbReference>
<dbReference type="PIRSF" id="PIRSF037379">
    <property type="entry name" value="Ubiquitin-related_modifier_1"/>
    <property type="match status" value="1"/>
</dbReference>
<dbReference type="Proteomes" id="UP000027195">
    <property type="component" value="Unassembled WGS sequence"/>
</dbReference>
<dbReference type="InterPro" id="IPR012675">
    <property type="entry name" value="Beta-grasp_dom_sf"/>
</dbReference>
<keyword evidence="4 5" id="KW-0833">Ubl conjugation pathway</keyword>
<evidence type="ECO:0000256" key="1">
    <source>
        <dbReference type="ARBA" id="ARBA00022490"/>
    </source>
</evidence>
<dbReference type="InParanoid" id="A0A067MBC4"/>
<gene>
    <name evidence="5" type="primary">URM1</name>
    <name evidence="7" type="ORF">BOTBODRAFT_179198</name>
</gene>
<reference evidence="8" key="1">
    <citation type="journal article" date="2014" name="Proc. Natl. Acad. Sci. U.S.A.">
        <title>Extensive sampling of basidiomycete genomes demonstrates inadequacy of the white-rot/brown-rot paradigm for wood decay fungi.</title>
        <authorList>
            <person name="Riley R."/>
            <person name="Salamov A.A."/>
            <person name="Brown D.W."/>
            <person name="Nagy L.G."/>
            <person name="Floudas D."/>
            <person name="Held B.W."/>
            <person name="Levasseur A."/>
            <person name="Lombard V."/>
            <person name="Morin E."/>
            <person name="Otillar R."/>
            <person name="Lindquist E.A."/>
            <person name="Sun H."/>
            <person name="LaButti K.M."/>
            <person name="Schmutz J."/>
            <person name="Jabbour D."/>
            <person name="Luo H."/>
            <person name="Baker S.E."/>
            <person name="Pisabarro A.G."/>
            <person name="Walton J.D."/>
            <person name="Blanchette R.A."/>
            <person name="Henrissat B."/>
            <person name="Martin F."/>
            <person name="Cullen D."/>
            <person name="Hibbett D.S."/>
            <person name="Grigoriev I.V."/>
        </authorList>
    </citation>
    <scope>NUCLEOTIDE SEQUENCE [LARGE SCALE GENOMIC DNA]</scope>
    <source>
        <strain evidence="8">FD-172 SS1</strain>
    </source>
</reference>
<dbReference type="GO" id="GO:0005829">
    <property type="term" value="C:cytosol"/>
    <property type="evidence" value="ECO:0007669"/>
    <property type="project" value="UniProtKB-UniRule"/>
</dbReference>
<comment type="pathway">
    <text evidence="5 6">tRNA modification; 5-methoxycarbonylmethyl-2-thiouridine-tRNA biosynthesis.</text>
</comment>
<dbReference type="HOGENOM" id="CLU_148208_0_1_1"/>
<keyword evidence="1 5" id="KW-0963">Cytoplasm</keyword>
<keyword evidence="8" id="KW-1185">Reference proteome</keyword>
<dbReference type="OrthoDB" id="10248987at2759"/>
<accession>A0A067MBC4</accession>
<protein>
    <recommendedName>
        <fullName evidence="5 6">Ubiquitin-related modifier 1</fullName>
    </recommendedName>
</protein>
<feature type="modified residue" description="1-thioglycine" evidence="5">
    <location>
        <position position="99"/>
    </location>
</feature>
<sequence>MATLALSLHFGGGMELLFDNRRDHEITITLPAPADVRLLIDWIATNLLQERKELFLEGPSLRPGILVLINDTDWELEGEEDYQLKDGDDIVFISTLHGG</sequence>
<dbReference type="UniPathway" id="UPA00988"/>
<keyword evidence="3 5" id="KW-0819">tRNA processing</keyword>
<proteinExistence type="inferred from homology"/>
<comment type="PTM">
    <text evidence="5">C-terminal thiocarboxylation occurs in 2 steps, it is first acyl-adenylated (-COAMP) via the hesA/moeB/thiF part of UBA4, then thiocarboxylated (-COSH) via the rhodanese domain of UBA4.</text>
</comment>
<name>A0A067MBC4_BOTB1</name>
<comment type="function">
    <text evidence="5">Acts as a sulfur carrier required for 2-thiolation of mcm(5)S(2)U at tRNA wobble positions of cytosolic tRNA(Lys), tRNA(Glu) and tRNA(Gln). Serves as sulfur donor in tRNA 2-thiolation reaction by being thiocarboxylated (-COSH) at its C-terminus by the MOCS3 homolog UBA4. The sulfur is then transferred to tRNA to form 2-thiolation of mcm(5)S(2)U. Prior mcm(5) tRNA modification by the elongator complex is required for 2-thiolation. Also acts as a ubiquitin-like protein (UBL) that is covalently conjugated via an isopeptide bond to lysine residues of target proteins such as AHP1. The thiocarboxylated form serves as substrate for conjugation and oxidative stress specifically induces the formation of UBL-protein conjugates.</text>
</comment>
<dbReference type="Pfam" id="PF09138">
    <property type="entry name" value="Urm1"/>
    <property type="match status" value="1"/>
</dbReference>
<evidence type="ECO:0000313" key="7">
    <source>
        <dbReference type="EMBL" id="KDQ09182.1"/>
    </source>
</evidence>
<dbReference type="HAMAP" id="MF_03048">
    <property type="entry name" value="Urm1"/>
    <property type="match status" value="1"/>
</dbReference>
<dbReference type="GO" id="GO:0002098">
    <property type="term" value="P:tRNA wobble uridine modification"/>
    <property type="evidence" value="ECO:0007669"/>
    <property type="project" value="UniProtKB-UniRule"/>
</dbReference>
<dbReference type="FunCoup" id="A0A067MBC4">
    <property type="interactions" value="383"/>
</dbReference>
<keyword evidence="2 5" id="KW-1017">Isopeptide bond</keyword>
<evidence type="ECO:0000256" key="3">
    <source>
        <dbReference type="ARBA" id="ARBA00022694"/>
    </source>
</evidence>
<dbReference type="InterPro" id="IPR016155">
    <property type="entry name" value="Mopterin_synth/thiamin_S_b"/>
</dbReference>
<dbReference type="AlphaFoldDB" id="A0A067MBC4"/>
<comment type="similarity">
    <text evidence="5 6">Belongs to the URM1 family.</text>
</comment>
<dbReference type="PANTHER" id="PTHR14986">
    <property type="entry name" value="RURM1 PROTEIN"/>
    <property type="match status" value="1"/>
</dbReference>
<organism evidence="7 8">
    <name type="scientific">Botryobasidium botryosum (strain FD-172 SS1)</name>
    <dbReference type="NCBI Taxonomy" id="930990"/>
    <lineage>
        <taxon>Eukaryota</taxon>
        <taxon>Fungi</taxon>
        <taxon>Dikarya</taxon>
        <taxon>Basidiomycota</taxon>
        <taxon>Agaricomycotina</taxon>
        <taxon>Agaricomycetes</taxon>
        <taxon>Cantharellales</taxon>
        <taxon>Botryobasidiaceae</taxon>
        <taxon>Botryobasidium</taxon>
    </lineage>
</organism>
<dbReference type="CDD" id="cd01764">
    <property type="entry name" value="Ubl_Urm1"/>
    <property type="match status" value="1"/>
</dbReference>
<comment type="subcellular location">
    <subcellularLocation>
        <location evidence="5 6">Cytoplasm</location>
    </subcellularLocation>
</comment>
<evidence type="ECO:0000256" key="6">
    <source>
        <dbReference type="RuleBase" id="RU361182"/>
    </source>
</evidence>
<dbReference type="GO" id="GO:0032447">
    <property type="term" value="P:protein urmylation"/>
    <property type="evidence" value="ECO:0007669"/>
    <property type="project" value="UniProtKB-UniRule"/>
</dbReference>